<evidence type="ECO:0000256" key="3">
    <source>
        <dbReference type="ARBA" id="ARBA00023163"/>
    </source>
</evidence>
<protein>
    <submittedName>
        <fullName evidence="6">Crp/Fnr family transcriptional regulator</fullName>
    </submittedName>
</protein>
<dbReference type="GO" id="GO:0003677">
    <property type="term" value="F:DNA binding"/>
    <property type="evidence" value="ECO:0007669"/>
    <property type="project" value="UniProtKB-KW"/>
</dbReference>
<dbReference type="PROSITE" id="PS50042">
    <property type="entry name" value="CNMP_BINDING_3"/>
    <property type="match status" value="1"/>
</dbReference>
<dbReference type="EMBL" id="DVJP01000018">
    <property type="protein sequence ID" value="HIS75566.1"/>
    <property type="molecule type" value="Genomic_DNA"/>
</dbReference>
<dbReference type="InterPro" id="IPR012318">
    <property type="entry name" value="HTH_CRP"/>
</dbReference>
<dbReference type="Pfam" id="PF00027">
    <property type="entry name" value="cNMP_binding"/>
    <property type="match status" value="1"/>
</dbReference>
<evidence type="ECO:0000256" key="2">
    <source>
        <dbReference type="ARBA" id="ARBA00023125"/>
    </source>
</evidence>
<organism evidence="6 7">
    <name type="scientific">Candidatus Merdivicinus excrementipullorum</name>
    <dbReference type="NCBI Taxonomy" id="2840867"/>
    <lineage>
        <taxon>Bacteria</taxon>
        <taxon>Bacillati</taxon>
        <taxon>Bacillota</taxon>
        <taxon>Clostridia</taxon>
        <taxon>Eubacteriales</taxon>
        <taxon>Oscillospiraceae</taxon>
        <taxon>Oscillospiraceae incertae sedis</taxon>
        <taxon>Candidatus Merdivicinus</taxon>
    </lineage>
</organism>
<dbReference type="SMART" id="SM00100">
    <property type="entry name" value="cNMP"/>
    <property type="match status" value="1"/>
</dbReference>
<dbReference type="Proteomes" id="UP000824002">
    <property type="component" value="Unassembled WGS sequence"/>
</dbReference>
<dbReference type="SUPFAM" id="SSF51206">
    <property type="entry name" value="cAMP-binding domain-like"/>
    <property type="match status" value="1"/>
</dbReference>
<dbReference type="InterPro" id="IPR036388">
    <property type="entry name" value="WH-like_DNA-bd_sf"/>
</dbReference>
<reference evidence="6" key="1">
    <citation type="submission" date="2020-10" db="EMBL/GenBank/DDBJ databases">
        <authorList>
            <person name="Gilroy R."/>
        </authorList>
    </citation>
    <scope>NUCLEOTIDE SEQUENCE</scope>
    <source>
        <strain evidence="6">CHK199-13235</strain>
    </source>
</reference>
<comment type="caution">
    <text evidence="6">The sequence shown here is derived from an EMBL/GenBank/DDBJ whole genome shotgun (WGS) entry which is preliminary data.</text>
</comment>
<dbReference type="AlphaFoldDB" id="A0A9D1FKN4"/>
<evidence type="ECO:0000259" key="5">
    <source>
        <dbReference type="PROSITE" id="PS51063"/>
    </source>
</evidence>
<gene>
    <name evidence="6" type="ORF">IAB51_02040</name>
</gene>
<dbReference type="SMART" id="SM00419">
    <property type="entry name" value="HTH_CRP"/>
    <property type="match status" value="1"/>
</dbReference>
<evidence type="ECO:0000256" key="1">
    <source>
        <dbReference type="ARBA" id="ARBA00023015"/>
    </source>
</evidence>
<dbReference type="Gene3D" id="2.60.120.10">
    <property type="entry name" value="Jelly Rolls"/>
    <property type="match status" value="1"/>
</dbReference>
<dbReference type="PANTHER" id="PTHR24567">
    <property type="entry name" value="CRP FAMILY TRANSCRIPTIONAL REGULATORY PROTEIN"/>
    <property type="match status" value="1"/>
</dbReference>
<dbReference type="Gene3D" id="1.10.10.10">
    <property type="entry name" value="Winged helix-like DNA-binding domain superfamily/Winged helix DNA-binding domain"/>
    <property type="match status" value="1"/>
</dbReference>
<reference evidence="6" key="2">
    <citation type="journal article" date="2021" name="PeerJ">
        <title>Extensive microbial diversity within the chicken gut microbiome revealed by metagenomics and culture.</title>
        <authorList>
            <person name="Gilroy R."/>
            <person name="Ravi A."/>
            <person name="Getino M."/>
            <person name="Pursley I."/>
            <person name="Horton D.L."/>
            <person name="Alikhan N.F."/>
            <person name="Baker D."/>
            <person name="Gharbi K."/>
            <person name="Hall N."/>
            <person name="Watson M."/>
            <person name="Adriaenssens E.M."/>
            <person name="Foster-Nyarko E."/>
            <person name="Jarju S."/>
            <person name="Secka A."/>
            <person name="Antonio M."/>
            <person name="Oren A."/>
            <person name="Chaudhuri R.R."/>
            <person name="La Ragione R."/>
            <person name="Hildebrand F."/>
            <person name="Pallen M.J."/>
        </authorList>
    </citation>
    <scope>NUCLEOTIDE SEQUENCE</scope>
    <source>
        <strain evidence="6">CHK199-13235</strain>
    </source>
</reference>
<keyword evidence="1" id="KW-0805">Transcription regulation</keyword>
<name>A0A9D1FKN4_9FIRM</name>
<proteinExistence type="predicted"/>
<feature type="domain" description="HTH crp-type" evidence="5">
    <location>
        <begin position="145"/>
        <end position="211"/>
    </location>
</feature>
<dbReference type="InterPro" id="IPR050397">
    <property type="entry name" value="Env_Response_Regulators"/>
</dbReference>
<dbReference type="CDD" id="cd00038">
    <property type="entry name" value="CAP_ED"/>
    <property type="match status" value="1"/>
</dbReference>
<evidence type="ECO:0000313" key="6">
    <source>
        <dbReference type="EMBL" id="HIS75566.1"/>
    </source>
</evidence>
<dbReference type="GO" id="GO:0003700">
    <property type="term" value="F:DNA-binding transcription factor activity"/>
    <property type="evidence" value="ECO:0007669"/>
    <property type="project" value="TreeGrafter"/>
</dbReference>
<dbReference type="InterPro" id="IPR014710">
    <property type="entry name" value="RmlC-like_jellyroll"/>
</dbReference>
<dbReference type="InterPro" id="IPR036390">
    <property type="entry name" value="WH_DNA-bd_sf"/>
</dbReference>
<sequence length="218" mass="24783">MELRDFFAGFWKNLSPEEQAALEAAAVRRKYQPGEVLHRGGECDSLYAVISGRLRVYMLSGEGRQVTLYRLFERDFCLFSASCILKDIQFDVTVEAEKETEVYALPSALYQRLMAEKAEVSNFTMGLMASRFTEVMWRMEQILSRKLDARLAAFLLEESAMEGSLSLRLTHEKIAANLGTAREVVTRLLKYLQSEGLIRVSRGEIVLLEPKGLQKLAE</sequence>
<dbReference type="SUPFAM" id="SSF46785">
    <property type="entry name" value="Winged helix' DNA-binding domain"/>
    <property type="match status" value="1"/>
</dbReference>
<dbReference type="GO" id="GO:0005829">
    <property type="term" value="C:cytosol"/>
    <property type="evidence" value="ECO:0007669"/>
    <property type="project" value="TreeGrafter"/>
</dbReference>
<evidence type="ECO:0000259" key="4">
    <source>
        <dbReference type="PROSITE" id="PS50042"/>
    </source>
</evidence>
<evidence type="ECO:0000313" key="7">
    <source>
        <dbReference type="Proteomes" id="UP000824002"/>
    </source>
</evidence>
<dbReference type="PROSITE" id="PS51063">
    <property type="entry name" value="HTH_CRP_2"/>
    <property type="match status" value="1"/>
</dbReference>
<dbReference type="PRINTS" id="PR00034">
    <property type="entry name" value="HTHCRP"/>
</dbReference>
<dbReference type="Pfam" id="PF13545">
    <property type="entry name" value="HTH_Crp_2"/>
    <property type="match status" value="1"/>
</dbReference>
<dbReference type="InterPro" id="IPR018490">
    <property type="entry name" value="cNMP-bd_dom_sf"/>
</dbReference>
<feature type="domain" description="Cyclic nucleotide-binding" evidence="4">
    <location>
        <begin position="10"/>
        <end position="131"/>
    </location>
</feature>
<dbReference type="InterPro" id="IPR000595">
    <property type="entry name" value="cNMP-bd_dom"/>
</dbReference>
<dbReference type="PANTHER" id="PTHR24567:SF74">
    <property type="entry name" value="HTH-TYPE TRANSCRIPTIONAL REGULATOR ARCR"/>
    <property type="match status" value="1"/>
</dbReference>
<accession>A0A9D1FKN4</accession>
<keyword evidence="3" id="KW-0804">Transcription</keyword>
<dbReference type="CDD" id="cd00092">
    <property type="entry name" value="HTH_CRP"/>
    <property type="match status" value="1"/>
</dbReference>
<keyword evidence="2" id="KW-0238">DNA-binding</keyword>